<evidence type="ECO:0000313" key="1">
    <source>
        <dbReference type="EMBL" id="CAK0829772.1"/>
    </source>
</evidence>
<reference evidence="1" key="1">
    <citation type="submission" date="2023-10" db="EMBL/GenBank/DDBJ databases">
        <authorList>
            <person name="Chen Y."/>
            <person name="Shah S."/>
            <person name="Dougan E. K."/>
            <person name="Thang M."/>
            <person name="Chan C."/>
        </authorList>
    </citation>
    <scope>NUCLEOTIDE SEQUENCE [LARGE SCALE GENOMIC DNA]</scope>
</reference>
<evidence type="ECO:0000313" key="2">
    <source>
        <dbReference type="Proteomes" id="UP001189429"/>
    </source>
</evidence>
<feature type="non-terminal residue" evidence="1">
    <location>
        <position position="1"/>
    </location>
</feature>
<gene>
    <name evidence="1" type="ORF">PCOR1329_LOCUS28604</name>
</gene>
<sequence length="334" mass="32162">VASGMAAGGALGVVGGGSPYRFRAVLTAASATAICAAACARHWTAAPPGELVPNVGRRAGAGAAAPAGATSAAAPAGVSAGGAAGAGALAPAVGLGGLVAAPGVAAQPAPAGAPSLPVAAGAAASEAAGGGVAAGAAAPALGGAAAGPAGGGAAVAATVTAAARAAGGALGAGAPAAGSDGLGDHFDLRVVRAWLGFRDGPFLDWPTEGPRSCLGVCCYIGQNGGSPMGRHARWKHDAQLQALDAGVAEHERCCQHLEAMALYDQMNLPSCATAEHLAHPVQMQQVNWRERLSGHKYDSVGDSHLYYGADIIRSGACACLELTEWAATALGREH</sequence>
<comment type="caution">
    <text evidence="1">The sequence shown here is derived from an EMBL/GenBank/DDBJ whole genome shotgun (WGS) entry which is preliminary data.</text>
</comment>
<name>A0ABN9SCY9_9DINO</name>
<evidence type="ECO:0008006" key="3">
    <source>
        <dbReference type="Google" id="ProtNLM"/>
    </source>
</evidence>
<accession>A0ABN9SCY9</accession>
<organism evidence="1 2">
    <name type="scientific">Prorocentrum cordatum</name>
    <dbReference type="NCBI Taxonomy" id="2364126"/>
    <lineage>
        <taxon>Eukaryota</taxon>
        <taxon>Sar</taxon>
        <taxon>Alveolata</taxon>
        <taxon>Dinophyceae</taxon>
        <taxon>Prorocentrales</taxon>
        <taxon>Prorocentraceae</taxon>
        <taxon>Prorocentrum</taxon>
    </lineage>
</organism>
<keyword evidence="2" id="KW-1185">Reference proteome</keyword>
<dbReference type="EMBL" id="CAUYUJ010010591">
    <property type="protein sequence ID" value="CAK0829772.1"/>
    <property type="molecule type" value="Genomic_DNA"/>
</dbReference>
<protein>
    <recommendedName>
        <fullName evidence="3">Phospholipase B-like</fullName>
    </recommendedName>
</protein>
<dbReference type="Proteomes" id="UP001189429">
    <property type="component" value="Unassembled WGS sequence"/>
</dbReference>
<feature type="non-terminal residue" evidence="1">
    <location>
        <position position="334"/>
    </location>
</feature>
<proteinExistence type="predicted"/>